<proteinExistence type="predicted"/>
<evidence type="ECO:0000313" key="1">
    <source>
        <dbReference type="EMBL" id="KAH3850440.1"/>
    </source>
</evidence>
<dbReference type="AlphaFoldDB" id="A0A9D4R232"/>
<sequence length="51" mass="5441">MSSRGCGRVDVVVETMVAFGVCPWFGTDVDAGTVAYDVKLYGDHSDHGDAF</sequence>
<accession>A0A9D4R232</accession>
<gene>
    <name evidence="1" type="ORF">DPMN_092851</name>
</gene>
<dbReference type="EMBL" id="JAIWYP010000003">
    <property type="protein sequence ID" value="KAH3850440.1"/>
    <property type="molecule type" value="Genomic_DNA"/>
</dbReference>
<dbReference type="Proteomes" id="UP000828390">
    <property type="component" value="Unassembled WGS sequence"/>
</dbReference>
<protein>
    <submittedName>
        <fullName evidence="1">Uncharacterized protein</fullName>
    </submittedName>
</protein>
<reference evidence="1" key="2">
    <citation type="submission" date="2020-11" db="EMBL/GenBank/DDBJ databases">
        <authorList>
            <person name="McCartney M.A."/>
            <person name="Auch B."/>
            <person name="Kono T."/>
            <person name="Mallez S."/>
            <person name="Becker A."/>
            <person name="Gohl D.M."/>
            <person name="Silverstein K.A.T."/>
            <person name="Koren S."/>
            <person name="Bechman K.B."/>
            <person name="Herman A."/>
            <person name="Abrahante J.E."/>
            <person name="Garbe J."/>
        </authorList>
    </citation>
    <scope>NUCLEOTIDE SEQUENCE</scope>
    <source>
        <strain evidence="1">Duluth1</strain>
        <tissue evidence="1">Whole animal</tissue>
    </source>
</reference>
<organism evidence="1 2">
    <name type="scientific">Dreissena polymorpha</name>
    <name type="common">Zebra mussel</name>
    <name type="synonym">Mytilus polymorpha</name>
    <dbReference type="NCBI Taxonomy" id="45954"/>
    <lineage>
        <taxon>Eukaryota</taxon>
        <taxon>Metazoa</taxon>
        <taxon>Spiralia</taxon>
        <taxon>Lophotrochozoa</taxon>
        <taxon>Mollusca</taxon>
        <taxon>Bivalvia</taxon>
        <taxon>Autobranchia</taxon>
        <taxon>Heteroconchia</taxon>
        <taxon>Euheterodonta</taxon>
        <taxon>Imparidentia</taxon>
        <taxon>Neoheterodontei</taxon>
        <taxon>Myida</taxon>
        <taxon>Dreissenoidea</taxon>
        <taxon>Dreissenidae</taxon>
        <taxon>Dreissena</taxon>
    </lineage>
</organism>
<reference evidence="1" key="1">
    <citation type="journal article" date="2019" name="bioRxiv">
        <title>The Genome of the Zebra Mussel, Dreissena polymorpha: A Resource for Invasive Species Research.</title>
        <authorList>
            <person name="McCartney M.A."/>
            <person name="Auch B."/>
            <person name="Kono T."/>
            <person name="Mallez S."/>
            <person name="Zhang Y."/>
            <person name="Obille A."/>
            <person name="Becker A."/>
            <person name="Abrahante J.E."/>
            <person name="Garbe J."/>
            <person name="Badalamenti J.P."/>
            <person name="Herman A."/>
            <person name="Mangelson H."/>
            <person name="Liachko I."/>
            <person name="Sullivan S."/>
            <person name="Sone E.D."/>
            <person name="Koren S."/>
            <person name="Silverstein K.A.T."/>
            <person name="Beckman K.B."/>
            <person name="Gohl D.M."/>
        </authorList>
    </citation>
    <scope>NUCLEOTIDE SEQUENCE</scope>
    <source>
        <strain evidence="1">Duluth1</strain>
        <tissue evidence="1">Whole animal</tissue>
    </source>
</reference>
<evidence type="ECO:0000313" key="2">
    <source>
        <dbReference type="Proteomes" id="UP000828390"/>
    </source>
</evidence>
<keyword evidence="2" id="KW-1185">Reference proteome</keyword>
<comment type="caution">
    <text evidence="1">The sequence shown here is derived from an EMBL/GenBank/DDBJ whole genome shotgun (WGS) entry which is preliminary data.</text>
</comment>
<name>A0A9D4R232_DREPO</name>